<proteinExistence type="predicted"/>
<organism evidence="1 2">
    <name type="scientific">Antarcticirhabdus aurantiaca</name>
    <dbReference type="NCBI Taxonomy" id="2606717"/>
    <lineage>
        <taxon>Bacteria</taxon>
        <taxon>Pseudomonadati</taxon>
        <taxon>Pseudomonadota</taxon>
        <taxon>Alphaproteobacteria</taxon>
        <taxon>Hyphomicrobiales</taxon>
        <taxon>Aurantimonadaceae</taxon>
        <taxon>Antarcticirhabdus</taxon>
    </lineage>
</organism>
<gene>
    <name evidence="1" type="ORF">OXU80_20470</name>
</gene>
<evidence type="ECO:0000313" key="1">
    <source>
        <dbReference type="EMBL" id="WAJ27207.1"/>
    </source>
</evidence>
<protein>
    <submittedName>
        <fullName evidence="1">Universal stress protein</fullName>
    </submittedName>
</protein>
<name>A0ACD4NK12_9HYPH</name>
<sequence length="279" mass="29363">MDAMKNLLVPCNPDGAMRPSLEAARLVAGLFGGHVEGVAIAPEVPDVLAAEFTVAVPTLDPEARRDLVQAARSGFTRFMAEAGLHAGEAAGEEGAFGWSNDQLVTDLQLGSFGRLFDLIVLGRPSASGDPVRTATVETALFNSGRPILLAPPSVPRSIGGTIVIAWNGSTETARTVALGMPFLQRAERVLVLSVEGWAVEGPSGARLAASLQRNGIEAEAVTRPMNRSPGEAVLDHAHAFGADLVLKGAYTQSRLRQMIFGGATRHIIHQTNLPVLIAH</sequence>
<dbReference type="EMBL" id="CP113520">
    <property type="protein sequence ID" value="WAJ27207.1"/>
    <property type="molecule type" value="Genomic_DNA"/>
</dbReference>
<reference evidence="1" key="1">
    <citation type="submission" date="2022-11" db="EMBL/GenBank/DDBJ databases">
        <title>beta-Carotene-producing bacterium, Jeongeuplla avenae sp. nov., alleviates the salt stress of Arabidopsis seedlings.</title>
        <authorList>
            <person name="Jiang L."/>
            <person name="Lee J."/>
        </authorList>
    </citation>
    <scope>NUCLEOTIDE SEQUENCE</scope>
    <source>
        <strain evidence="1">DY_R2A_6</strain>
    </source>
</reference>
<accession>A0ACD4NK12</accession>
<keyword evidence="2" id="KW-1185">Reference proteome</keyword>
<evidence type="ECO:0000313" key="2">
    <source>
        <dbReference type="Proteomes" id="UP001163223"/>
    </source>
</evidence>
<dbReference type="Proteomes" id="UP001163223">
    <property type="component" value="Chromosome"/>
</dbReference>